<keyword evidence="2" id="KW-1133">Transmembrane helix</keyword>
<dbReference type="EMBL" id="PJNE01000001">
    <property type="protein sequence ID" value="PKW26869.1"/>
    <property type="molecule type" value="Genomic_DNA"/>
</dbReference>
<organism evidence="3 4">
    <name type="scientific">Phycicoccus duodecadis</name>
    <dbReference type="NCBI Taxonomy" id="173053"/>
    <lineage>
        <taxon>Bacteria</taxon>
        <taxon>Bacillati</taxon>
        <taxon>Actinomycetota</taxon>
        <taxon>Actinomycetes</taxon>
        <taxon>Micrococcales</taxon>
        <taxon>Intrasporangiaceae</taxon>
        <taxon>Phycicoccus</taxon>
    </lineage>
</organism>
<name>A0A2N3YJ58_9MICO</name>
<dbReference type="RefSeq" id="WP_101395371.1">
    <property type="nucleotide sequence ID" value="NZ_PJNE01000001.1"/>
</dbReference>
<feature type="transmembrane region" description="Helical" evidence="2">
    <location>
        <begin position="154"/>
        <end position="179"/>
    </location>
</feature>
<evidence type="ECO:0000256" key="1">
    <source>
        <dbReference type="SAM" id="MobiDB-lite"/>
    </source>
</evidence>
<keyword evidence="2" id="KW-0472">Membrane</keyword>
<evidence type="ECO:0000256" key="2">
    <source>
        <dbReference type="SAM" id="Phobius"/>
    </source>
</evidence>
<protein>
    <submittedName>
        <fullName evidence="3">Uncharacterized protein</fullName>
    </submittedName>
</protein>
<feature type="region of interest" description="Disordered" evidence="1">
    <location>
        <begin position="111"/>
        <end position="149"/>
    </location>
</feature>
<dbReference type="AlphaFoldDB" id="A0A2N3YJ58"/>
<dbReference type="OrthoDB" id="4464900at2"/>
<evidence type="ECO:0000313" key="3">
    <source>
        <dbReference type="EMBL" id="PKW26869.1"/>
    </source>
</evidence>
<keyword evidence="2" id="KW-0812">Transmembrane</keyword>
<evidence type="ECO:0000313" key="4">
    <source>
        <dbReference type="Proteomes" id="UP000233781"/>
    </source>
</evidence>
<proteinExistence type="predicted"/>
<gene>
    <name evidence="3" type="ORF">ATL31_1696</name>
</gene>
<reference evidence="3 4" key="1">
    <citation type="submission" date="2017-12" db="EMBL/GenBank/DDBJ databases">
        <title>Sequencing the genomes of 1000 Actinobacteria strains.</title>
        <authorList>
            <person name="Klenk H.-P."/>
        </authorList>
    </citation>
    <scope>NUCLEOTIDE SEQUENCE [LARGE SCALE GENOMIC DNA]</scope>
    <source>
        <strain evidence="3 4">DSM 12806</strain>
    </source>
</reference>
<dbReference type="Proteomes" id="UP000233781">
    <property type="component" value="Unassembled WGS sequence"/>
</dbReference>
<comment type="caution">
    <text evidence="3">The sequence shown here is derived from an EMBL/GenBank/DDBJ whole genome shotgun (WGS) entry which is preliminary data.</text>
</comment>
<sequence>MSGSDVVARARELIEQGRAWQARDLLAEHLETVRDAPALTLLGHVHHGMGDLPRAGAAWFTTGVRGPEADEAVAAWREQSADDFAVMWRSIPAPFRDEPRPPRIEALRARALTSDPDLDKPASPLLPDGAGPDAVVGQAPPDDEEPSGLDGAQVIGWIVAAVFVVCAVIGAVTVLNWVVPHA</sequence>
<keyword evidence="4" id="KW-1185">Reference proteome</keyword>
<accession>A0A2N3YJ58</accession>